<dbReference type="Proteomes" id="UP001227126">
    <property type="component" value="Unassembled WGS sequence"/>
</dbReference>
<protein>
    <submittedName>
        <fullName evidence="3">DEAD/DEAH box helicase</fullName>
        <ecNumber evidence="3">3.6.4.-</ecNumber>
    </submittedName>
</protein>
<dbReference type="SUPFAM" id="SSF52540">
    <property type="entry name" value="P-loop containing nucleoside triphosphate hydrolases"/>
    <property type="match status" value="1"/>
</dbReference>
<accession>A0ABT7FK63</accession>
<dbReference type="InterPro" id="IPR006935">
    <property type="entry name" value="Helicase/UvrB_N"/>
</dbReference>
<dbReference type="RefSeq" id="WP_284487095.1">
    <property type="nucleotide sequence ID" value="NZ_JASNJE010000031.1"/>
</dbReference>
<feature type="domain" description="Helicase C-terminal" evidence="2">
    <location>
        <begin position="240"/>
        <end position="394"/>
    </location>
</feature>
<proteinExistence type="predicted"/>
<dbReference type="Gene3D" id="3.40.50.300">
    <property type="entry name" value="P-loop containing nucleotide triphosphate hydrolases"/>
    <property type="match status" value="2"/>
</dbReference>
<keyword evidence="3" id="KW-0067">ATP-binding</keyword>
<evidence type="ECO:0000259" key="1">
    <source>
        <dbReference type="PROSITE" id="PS51192"/>
    </source>
</evidence>
<evidence type="ECO:0000259" key="2">
    <source>
        <dbReference type="PROSITE" id="PS51194"/>
    </source>
</evidence>
<dbReference type="InterPro" id="IPR014001">
    <property type="entry name" value="Helicase_ATP-bd"/>
</dbReference>
<keyword evidence="3" id="KW-0547">Nucleotide-binding</keyword>
<dbReference type="PANTHER" id="PTHR47396:SF1">
    <property type="entry name" value="ATP-DEPENDENT HELICASE IRC3-RELATED"/>
    <property type="match status" value="1"/>
</dbReference>
<dbReference type="EMBL" id="JASNJE010000031">
    <property type="protein sequence ID" value="MDK3075164.1"/>
    <property type="molecule type" value="Genomic_DNA"/>
</dbReference>
<dbReference type="GO" id="GO:0004386">
    <property type="term" value="F:helicase activity"/>
    <property type="evidence" value="ECO:0007669"/>
    <property type="project" value="UniProtKB-KW"/>
</dbReference>
<dbReference type="SMART" id="SM00487">
    <property type="entry name" value="DEXDc"/>
    <property type="match status" value="1"/>
</dbReference>
<dbReference type="Pfam" id="PF04851">
    <property type="entry name" value="ResIII"/>
    <property type="match status" value="1"/>
</dbReference>
<dbReference type="PANTHER" id="PTHR47396">
    <property type="entry name" value="TYPE I RESTRICTION ENZYME ECOKI R PROTEIN"/>
    <property type="match status" value="1"/>
</dbReference>
<dbReference type="InterPro" id="IPR027417">
    <property type="entry name" value="P-loop_NTPase"/>
</dbReference>
<dbReference type="SMART" id="SM00490">
    <property type="entry name" value="HELICc"/>
    <property type="match status" value="1"/>
</dbReference>
<dbReference type="GO" id="GO:0016787">
    <property type="term" value="F:hydrolase activity"/>
    <property type="evidence" value="ECO:0007669"/>
    <property type="project" value="UniProtKB-KW"/>
</dbReference>
<keyword evidence="4" id="KW-1185">Reference proteome</keyword>
<gene>
    <name evidence="3" type="ORF">QO034_18915</name>
</gene>
<keyword evidence="3" id="KW-0347">Helicase</keyword>
<dbReference type="InterPro" id="IPR001650">
    <property type="entry name" value="Helicase_C-like"/>
</dbReference>
<name>A0ABT7FK63_9RHOB</name>
<evidence type="ECO:0000313" key="4">
    <source>
        <dbReference type="Proteomes" id="UP001227126"/>
    </source>
</evidence>
<dbReference type="PROSITE" id="PS51194">
    <property type="entry name" value="HELICASE_CTER"/>
    <property type="match status" value="1"/>
</dbReference>
<organism evidence="3 4">
    <name type="scientific">Sedimentitalea xiamensis</name>
    <dbReference type="NCBI Taxonomy" id="3050037"/>
    <lineage>
        <taxon>Bacteria</taxon>
        <taxon>Pseudomonadati</taxon>
        <taxon>Pseudomonadota</taxon>
        <taxon>Alphaproteobacteria</taxon>
        <taxon>Rhodobacterales</taxon>
        <taxon>Paracoccaceae</taxon>
        <taxon>Sedimentitalea</taxon>
    </lineage>
</organism>
<dbReference type="EC" id="3.6.4.-" evidence="3"/>
<dbReference type="PROSITE" id="PS51192">
    <property type="entry name" value="HELICASE_ATP_BIND_1"/>
    <property type="match status" value="1"/>
</dbReference>
<feature type="domain" description="Helicase ATP-binding" evidence="1">
    <location>
        <begin position="17"/>
        <end position="182"/>
    </location>
</feature>
<keyword evidence="3" id="KW-0378">Hydrolase</keyword>
<comment type="caution">
    <text evidence="3">The sequence shown here is derived from an EMBL/GenBank/DDBJ whole genome shotgun (WGS) entry which is preliminary data.</text>
</comment>
<dbReference type="Pfam" id="PF00271">
    <property type="entry name" value="Helicase_C"/>
    <property type="match status" value="1"/>
</dbReference>
<evidence type="ECO:0000313" key="3">
    <source>
        <dbReference type="EMBL" id="MDK3075164.1"/>
    </source>
</evidence>
<sequence length="535" mass="58724">MSSTKFTLRPDQSKLIQDGDAATGNVILVAPTGFGKTVVMGALAERQTRPSVAIAHRHELVSQISKAIAQFGVHHNIIASKNTVNFCIQQHVRLFGRSFYNPRAPFTVAGVDTLNARADKLRQWANTIEMWMIDECHHVLTGNKWGKATEMFPRATGIGFTATPIRADRKSLARSQGGVFDSMVVGPNMRELIGRGSLCEYRIFCPSQSIDRANIKVGASGDFSGASLRQEAHKSQIVGDIVTHYKRIAPGKRGITFVVDVDQANETAAAFRDAGVPAECVSAKTPDSVRDAIFQKFVNGTLLQLVNVDLFGEGVDVPAVEVVSMGRPTESYGLYVQQFGRALRTIKGKTHGTIIDHVGNVVRHGLPDAPRNWSLLAEERGKRGQRDPNVMPVTTCTECFMAYEAVTPKCPFCGHRPEPESRGRPEFVDGDLIELDAETLAAMRGEIEAVDGPPPADGSDIVGASINKNHRLRQEAQEELRHSIAVWAGVQRDMGRPDSEIYRRFYHTFGTDIMSAQTLGRPAANKLKEQIDERI</sequence>
<reference evidence="3 4" key="1">
    <citation type="submission" date="2023-05" db="EMBL/GenBank/DDBJ databases">
        <title>Sedimentitalea sp. nov. JM2-8.</title>
        <authorList>
            <person name="Huang J."/>
        </authorList>
    </citation>
    <scope>NUCLEOTIDE SEQUENCE [LARGE SCALE GENOMIC DNA]</scope>
    <source>
        <strain evidence="3 4">JM2-8</strain>
    </source>
</reference>
<dbReference type="InterPro" id="IPR050742">
    <property type="entry name" value="Helicase_Restrict-Modif_Enz"/>
</dbReference>